<dbReference type="Pfam" id="PF00227">
    <property type="entry name" value="Proteasome"/>
    <property type="match status" value="1"/>
</dbReference>
<comment type="caution">
    <text evidence="1">The sequence shown here is derived from an EMBL/GenBank/DDBJ whole genome shotgun (WGS) entry which is preliminary data.</text>
</comment>
<gene>
    <name evidence="1" type="ORF">H7F49_16715</name>
</gene>
<dbReference type="GO" id="GO:0005839">
    <property type="term" value="C:proteasome core complex"/>
    <property type="evidence" value="ECO:0007669"/>
    <property type="project" value="InterPro"/>
</dbReference>
<dbReference type="InterPro" id="IPR016545">
    <property type="entry name" value="UCP009120_prtse"/>
</dbReference>
<dbReference type="AlphaFoldDB" id="A0A7X1KDG5"/>
<name>A0A7X1KDG5_9SPHN</name>
<dbReference type="PIRSF" id="PIRSF009120">
    <property type="entry name" value="UCP009120_prtse"/>
    <property type="match status" value="1"/>
</dbReference>
<proteinExistence type="predicted"/>
<sequence>MTYCVGMMLDRGLVLMSDTRTNSGVDNISVFRKMFHWQVPGERMIAIMTAGNLATTQYVVSLLEERTKAPKERHNSLLEAETMFQVAQIVGKLLCDTIRERENFNGEEAQGRFTASMIVAGQIKDMEPRLFLIYPEGNFIEASYDTPFFQIGETKYGRPIVLRGYDRTMSFEDAVKLLMVSFDSTLKANLSVGLPLDLLVIEKDTFAPRHARRITAADPYFQKISSGWGEALKQAFYSLPDYSFEE</sequence>
<accession>A0A7X1KDG5</accession>
<dbReference type="InterPro" id="IPR001353">
    <property type="entry name" value="Proteasome_sua/b"/>
</dbReference>
<dbReference type="SUPFAM" id="SSF56235">
    <property type="entry name" value="N-terminal nucleophile aminohydrolases (Ntn hydrolases)"/>
    <property type="match status" value="1"/>
</dbReference>
<dbReference type="EMBL" id="JACLAU010000043">
    <property type="protein sequence ID" value="MBC2653330.1"/>
    <property type="molecule type" value="Genomic_DNA"/>
</dbReference>
<keyword evidence="2" id="KW-1185">Reference proteome</keyword>
<dbReference type="Proteomes" id="UP000520156">
    <property type="component" value="Unassembled WGS sequence"/>
</dbReference>
<reference evidence="1 2" key="1">
    <citation type="submission" date="2020-08" db="EMBL/GenBank/DDBJ databases">
        <title>The genome sequence of Novosphingobium flavum 4Y4.</title>
        <authorList>
            <person name="Liu Y."/>
        </authorList>
    </citation>
    <scope>NUCLEOTIDE SEQUENCE [LARGE SCALE GENOMIC DNA]</scope>
    <source>
        <strain evidence="1 2">4Y4</strain>
    </source>
</reference>
<organism evidence="1 2">
    <name type="scientific">Novosphingobium aerophilum</name>
    <dbReference type="NCBI Taxonomy" id="2839843"/>
    <lineage>
        <taxon>Bacteria</taxon>
        <taxon>Pseudomonadati</taxon>
        <taxon>Pseudomonadota</taxon>
        <taxon>Alphaproteobacteria</taxon>
        <taxon>Sphingomonadales</taxon>
        <taxon>Sphingomonadaceae</taxon>
        <taxon>Novosphingobium</taxon>
    </lineage>
</organism>
<protein>
    <submittedName>
        <fullName evidence="1">Peptidase</fullName>
    </submittedName>
</protein>
<evidence type="ECO:0000313" key="2">
    <source>
        <dbReference type="Proteomes" id="UP000520156"/>
    </source>
</evidence>
<dbReference type="RefSeq" id="WP_185684710.1">
    <property type="nucleotide sequence ID" value="NZ_JACLAU010000043.1"/>
</dbReference>
<dbReference type="Gene3D" id="3.60.20.10">
    <property type="entry name" value="Glutamine Phosphoribosylpyrophosphate, subunit 1, domain 1"/>
    <property type="match status" value="1"/>
</dbReference>
<evidence type="ECO:0000313" key="1">
    <source>
        <dbReference type="EMBL" id="MBC2653330.1"/>
    </source>
</evidence>
<dbReference type="InterPro" id="IPR029055">
    <property type="entry name" value="Ntn_hydrolases_N"/>
</dbReference>
<dbReference type="GO" id="GO:0051603">
    <property type="term" value="P:proteolysis involved in protein catabolic process"/>
    <property type="evidence" value="ECO:0007669"/>
    <property type="project" value="InterPro"/>
</dbReference>